<evidence type="ECO:0000313" key="3">
    <source>
        <dbReference type="RefSeq" id="XP_011501387.1"/>
    </source>
</evidence>
<dbReference type="AlphaFoldDB" id="A0AAJ6YNP0"/>
<dbReference type="RefSeq" id="XP_011501387.1">
    <property type="nucleotide sequence ID" value="XM_011503085.1"/>
</dbReference>
<dbReference type="Proteomes" id="UP000695007">
    <property type="component" value="Unplaced"/>
</dbReference>
<reference evidence="3" key="1">
    <citation type="submission" date="2025-08" db="UniProtKB">
        <authorList>
            <consortium name="RefSeq"/>
        </authorList>
    </citation>
    <scope>IDENTIFICATION</scope>
</reference>
<name>A0AAJ6YNP0_9HYME</name>
<gene>
    <name evidence="3" type="primary">LOC105365027</name>
</gene>
<organism evidence="2 3">
    <name type="scientific">Ceratosolen solmsi marchali</name>
    <dbReference type="NCBI Taxonomy" id="326594"/>
    <lineage>
        <taxon>Eukaryota</taxon>
        <taxon>Metazoa</taxon>
        <taxon>Ecdysozoa</taxon>
        <taxon>Arthropoda</taxon>
        <taxon>Hexapoda</taxon>
        <taxon>Insecta</taxon>
        <taxon>Pterygota</taxon>
        <taxon>Neoptera</taxon>
        <taxon>Endopterygota</taxon>
        <taxon>Hymenoptera</taxon>
        <taxon>Apocrita</taxon>
        <taxon>Proctotrupomorpha</taxon>
        <taxon>Chalcidoidea</taxon>
        <taxon>Agaonidae</taxon>
        <taxon>Agaoninae</taxon>
        <taxon>Ceratosolen</taxon>
    </lineage>
</organism>
<dbReference type="GeneID" id="105365027"/>
<keyword evidence="2" id="KW-1185">Reference proteome</keyword>
<feature type="transmembrane region" description="Helical" evidence="1">
    <location>
        <begin position="6"/>
        <end position="25"/>
    </location>
</feature>
<evidence type="ECO:0000313" key="2">
    <source>
        <dbReference type="Proteomes" id="UP000695007"/>
    </source>
</evidence>
<proteinExistence type="predicted"/>
<evidence type="ECO:0000256" key="1">
    <source>
        <dbReference type="SAM" id="Phobius"/>
    </source>
</evidence>
<keyword evidence="1" id="KW-0472">Membrane</keyword>
<protein>
    <submittedName>
        <fullName evidence="3">Uncharacterized protein LOC105365027</fullName>
    </submittedName>
</protein>
<keyword evidence="1" id="KW-1133">Transmembrane helix</keyword>
<dbReference type="KEGG" id="csol:105365027"/>
<accession>A0AAJ6YNP0</accession>
<dbReference type="CTD" id="14462836"/>
<keyword evidence="1" id="KW-0812">Transmembrane</keyword>
<sequence>MSLHIFWPASAVLTMFIIGVIMILLKYGPRICKVRHEPLPTEQDWEGKTYSRELSVSVA</sequence>